<evidence type="ECO:0000313" key="2">
    <source>
        <dbReference type="Proteomes" id="UP000504617"/>
    </source>
</evidence>
<gene>
    <name evidence="3" type="primary">TCP11L2</name>
</gene>
<accession>A0A6I9YPS7</accession>
<dbReference type="GeneID" id="106552421"/>
<comment type="similarity">
    <text evidence="1">Belongs to the TCP11 family.</text>
</comment>
<dbReference type="PANTHER" id="PTHR12832:SF17">
    <property type="entry name" value="T-COMPLEX PROTEIN 11-LIKE PROTEIN 2"/>
    <property type="match status" value="1"/>
</dbReference>
<dbReference type="InterPro" id="IPR008862">
    <property type="entry name" value="Tcp11"/>
</dbReference>
<proteinExistence type="inferred from homology"/>
<reference evidence="3" key="1">
    <citation type="submission" date="2025-08" db="UniProtKB">
        <authorList>
            <consortium name="RefSeq"/>
        </authorList>
    </citation>
    <scope>IDENTIFICATION</scope>
</reference>
<dbReference type="PANTHER" id="PTHR12832">
    <property type="entry name" value="TESTIS-SPECIFIC PROTEIN PBS13 T-COMPLEX 11"/>
    <property type="match status" value="1"/>
</dbReference>
<dbReference type="RefSeq" id="XP_013926161.1">
    <property type="nucleotide sequence ID" value="XM_014070686.1"/>
</dbReference>
<dbReference type="Proteomes" id="UP000504617">
    <property type="component" value="Unplaced"/>
</dbReference>
<dbReference type="AlphaFoldDB" id="A0A6I9YPS7"/>
<keyword evidence="2" id="KW-1185">Reference proteome</keyword>
<evidence type="ECO:0000256" key="1">
    <source>
        <dbReference type="ARBA" id="ARBA00010954"/>
    </source>
</evidence>
<organism evidence="2 3">
    <name type="scientific">Thamnophis sirtalis</name>
    <dbReference type="NCBI Taxonomy" id="35019"/>
    <lineage>
        <taxon>Eukaryota</taxon>
        <taxon>Metazoa</taxon>
        <taxon>Chordata</taxon>
        <taxon>Craniata</taxon>
        <taxon>Vertebrata</taxon>
        <taxon>Euteleostomi</taxon>
        <taxon>Lepidosauria</taxon>
        <taxon>Squamata</taxon>
        <taxon>Bifurcata</taxon>
        <taxon>Unidentata</taxon>
        <taxon>Episquamata</taxon>
        <taxon>Toxicofera</taxon>
        <taxon>Serpentes</taxon>
        <taxon>Colubroidea</taxon>
        <taxon>Colubridae</taxon>
        <taxon>Natricinae</taxon>
        <taxon>Thamnophis</taxon>
    </lineage>
</organism>
<sequence>MRNQICEVLDADLIRQQAEHNAVDIQGLANYVISTMGKLCAPVRDNDINQLKPTGNIVALLRQIFHVLDLMTMDMVNFTIQCLRPHVQRNLIDYERAKFQDILEETPSALDLTTKWIRESIQDELSSVSCEMPSTPGANGISKPNLSPITVLTNSYLKLLEWDYQKKTIPETLITDEARLQELSKKLNQLKIVACISLITSNMLPAVIEDIPDFVEKQKRISFVLLEGMHKETFDLKEALHAIGIQTCSAINESLTKRGFQLLNKEVQENVVGQLCNIVEEDNAVITLIGKRIHLYMKSLLVSPCFQKSMPTVSGGLDVIQKEIETIGSQYASIVNLNKQVYGPFYASIFRKLLYNETETNKAELETSTN</sequence>
<name>A0A6I9YPS7_9SAUR</name>
<dbReference type="GO" id="GO:0007165">
    <property type="term" value="P:signal transduction"/>
    <property type="evidence" value="ECO:0007669"/>
    <property type="project" value="TreeGrafter"/>
</dbReference>
<evidence type="ECO:0000313" key="3">
    <source>
        <dbReference type="RefSeq" id="XP_013926161.1"/>
    </source>
</evidence>
<dbReference type="CTD" id="255394"/>
<dbReference type="OrthoDB" id="276323at2759"/>
<dbReference type="KEGG" id="tsr:106552421"/>
<dbReference type="Pfam" id="PF05794">
    <property type="entry name" value="Tcp11"/>
    <property type="match status" value="1"/>
</dbReference>
<protein>
    <submittedName>
        <fullName evidence="3">T-complex protein 11-like protein 2</fullName>
    </submittedName>
</protein>